<keyword evidence="6" id="KW-0560">Oxidoreductase</keyword>
<evidence type="ECO:0000256" key="2">
    <source>
        <dbReference type="ARBA" id="ARBA00022617"/>
    </source>
</evidence>
<keyword evidence="2 8" id="KW-0349">Heme</keyword>
<dbReference type="SUPFAM" id="SSF46626">
    <property type="entry name" value="Cytochrome c"/>
    <property type="match status" value="2"/>
</dbReference>
<keyword evidence="13" id="KW-1185">Reference proteome</keyword>
<dbReference type="GO" id="GO:0004130">
    <property type="term" value="F:cytochrome-c peroxidase activity"/>
    <property type="evidence" value="ECO:0007669"/>
    <property type="project" value="TreeGrafter"/>
</dbReference>
<dbReference type="GO" id="GO:0009055">
    <property type="term" value="F:electron transfer activity"/>
    <property type="evidence" value="ECO:0007669"/>
    <property type="project" value="InterPro"/>
</dbReference>
<gene>
    <name evidence="12" type="ORF">OJ997_18010</name>
</gene>
<dbReference type="NCBIfam" id="TIGR04039">
    <property type="entry name" value="MXAN_0977_Heme2"/>
    <property type="match status" value="1"/>
</dbReference>
<evidence type="ECO:0000259" key="11">
    <source>
        <dbReference type="PROSITE" id="PS51007"/>
    </source>
</evidence>
<evidence type="ECO:0000256" key="8">
    <source>
        <dbReference type="PIRSR" id="PIRSR000294-1"/>
    </source>
</evidence>
<feature type="binding site" description="axial binding residue" evidence="9">
    <location>
        <position position="234"/>
    </location>
    <ligand>
        <name>heme c</name>
        <dbReference type="ChEBI" id="CHEBI:61717"/>
        <label>2</label>
    </ligand>
    <ligandPart>
        <name>Fe</name>
        <dbReference type="ChEBI" id="CHEBI:18248"/>
    </ligandPart>
</feature>
<evidence type="ECO:0000256" key="4">
    <source>
        <dbReference type="ARBA" id="ARBA00022729"/>
    </source>
</evidence>
<dbReference type="InterPro" id="IPR026259">
    <property type="entry name" value="MauG/Cytc_peroxidase"/>
</dbReference>
<evidence type="ECO:0000256" key="3">
    <source>
        <dbReference type="ARBA" id="ARBA00022723"/>
    </source>
</evidence>
<comment type="cofactor">
    <cofactor evidence="8">
        <name>heme</name>
        <dbReference type="ChEBI" id="CHEBI:30413"/>
    </cofactor>
    <text evidence="8">Binds 2 heme groups.</text>
</comment>
<feature type="signal peptide" evidence="10">
    <location>
        <begin position="1"/>
        <end position="17"/>
    </location>
</feature>
<dbReference type="EMBL" id="JAPDDP010000032">
    <property type="protein sequence ID" value="MDA0182206.1"/>
    <property type="molecule type" value="Genomic_DNA"/>
</dbReference>
<dbReference type="InterPro" id="IPR051395">
    <property type="entry name" value="Cytochrome_c_Peroxidase/MauG"/>
</dbReference>
<feature type="binding site" description="covalent" evidence="8">
    <location>
        <position position="230"/>
    </location>
    <ligand>
        <name>heme c</name>
        <dbReference type="ChEBI" id="CHEBI:61717"/>
        <label>2</label>
    </ligand>
</feature>
<dbReference type="Proteomes" id="UP001147653">
    <property type="component" value="Unassembled WGS sequence"/>
</dbReference>
<keyword evidence="3 9" id="KW-0479">Metal-binding</keyword>
<comment type="subcellular location">
    <subcellularLocation>
        <location evidence="1">Periplasm</location>
    </subcellularLocation>
</comment>
<dbReference type="GO" id="GO:0020037">
    <property type="term" value="F:heme binding"/>
    <property type="evidence" value="ECO:0007669"/>
    <property type="project" value="InterPro"/>
</dbReference>
<proteinExistence type="predicted"/>
<feature type="chain" id="PRO_5040908841" evidence="10">
    <location>
        <begin position="18"/>
        <end position="389"/>
    </location>
</feature>
<keyword evidence="4 10" id="KW-0732">Signal</keyword>
<dbReference type="AlphaFoldDB" id="A0A9X3NA47"/>
<evidence type="ECO:0000256" key="1">
    <source>
        <dbReference type="ARBA" id="ARBA00004418"/>
    </source>
</evidence>
<feature type="binding site" description="covalent" evidence="8">
    <location>
        <position position="80"/>
    </location>
    <ligand>
        <name>heme c</name>
        <dbReference type="ChEBI" id="CHEBI:61717"/>
        <label>1</label>
    </ligand>
</feature>
<dbReference type="PROSITE" id="PS51007">
    <property type="entry name" value="CYTC"/>
    <property type="match status" value="2"/>
</dbReference>
<dbReference type="InterPro" id="IPR009056">
    <property type="entry name" value="Cyt_c-like_dom"/>
</dbReference>
<evidence type="ECO:0000313" key="13">
    <source>
        <dbReference type="Proteomes" id="UP001147653"/>
    </source>
</evidence>
<feature type="domain" description="Cytochrome c" evidence="11">
    <location>
        <begin position="55"/>
        <end position="162"/>
    </location>
</feature>
<evidence type="ECO:0000256" key="10">
    <source>
        <dbReference type="SAM" id="SignalP"/>
    </source>
</evidence>
<dbReference type="PANTHER" id="PTHR30600">
    <property type="entry name" value="CYTOCHROME C PEROXIDASE-RELATED"/>
    <property type="match status" value="1"/>
</dbReference>
<accession>A0A9X3NA47</accession>
<dbReference type="Gene3D" id="1.10.760.10">
    <property type="entry name" value="Cytochrome c-like domain"/>
    <property type="match status" value="2"/>
</dbReference>
<name>A0A9X3NA47_9ACTN</name>
<reference evidence="12" key="1">
    <citation type="submission" date="2022-10" db="EMBL/GenBank/DDBJ databases">
        <title>The WGS of Solirubrobacter phytolaccae KCTC 29190.</title>
        <authorList>
            <person name="Jiang Z."/>
        </authorList>
    </citation>
    <scope>NUCLEOTIDE SEQUENCE</scope>
    <source>
        <strain evidence="12">KCTC 29190</strain>
    </source>
</reference>
<evidence type="ECO:0000256" key="5">
    <source>
        <dbReference type="ARBA" id="ARBA00022764"/>
    </source>
</evidence>
<dbReference type="GO" id="GO:0042597">
    <property type="term" value="C:periplasmic space"/>
    <property type="evidence" value="ECO:0007669"/>
    <property type="project" value="UniProtKB-SubCell"/>
</dbReference>
<feature type="binding site" description="covalent" evidence="8">
    <location>
        <position position="77"/>
    </location>
    <ligand>
        <name>heme c</name>
        <dbReference type="ChEBI" id="CHEBI:61717"/>
        <label>1</label>
    </ligand>
</feature>
<evidence type="ECO:0000256" key="7">
    <source>
        <dbReference type="ARBA" id="ARBA00023004"/>
    </source>
</evidence>
<evidence type="ECO:0000256" key="6">
    <source>
        <dbReference type="ARBA" id="ARBA00023002"/>
    </source>
</evidence>
<keyword evidence="5" id="KW-0574">Periplasm</keyword>
<protein>
    <submittedName>
        <fullName evidence="12">Di-heme enzyme</fullName>
    </submittedName>
</protein>
<evidence type="ECO:0000313" key="12">
    <source>
        <dbReference type="EMBL" id="MDA0182206.1"/>
    </source>
</evidence>
<keyword evidence="7 9" id="KW-0408">Iron</keyword>
<feature type="binding site" description="axial binding residue" evidence="9">
    <location>
        <position position="81"/>
    </location>
    <ligand>
        <name>heme c</name>
        <dbReference type="ChEBI" id="CHEBI:61717"/>
        <label>1</label>
    </ligand>
    <ligandPart>
        <name>Fe</name>
        <dbReference type="ChEBI" id="CHEBI:18248"/>
    </ligandPart>
</feature>
<dbReference type="PIRSF" id="PIRSF000294">
    <property type="entry name" value="Cytochrome-c_peroxidase"/>
    <property type="match status" value="1"/>
</dbReference>
<dbReference type="InterPro" id="IPR023929">
    <property type="entry name" value="MbnH-like"/>
</dbReference>
<comment type="PTM">
    <text evidence="8">Binds 2 heme groups per subunit.</text>
</comment>
<dbReference type="Pfam" id="PF03150">
    <property type="entry name" value="CCP_MauG"/>
    <property type="match status" value="1"/>
</dbReference>
<organism evidence="12 13">
    <name type="scientific">Solirubrobacter phytolaccae</name>
    <dbReference type="NCBI Taxonomy" id="1404360"/>
    <lineage>
        <taxon>Bacteria</taxon>
        <taxon>Bacillati</taxon>
        <taxon>Actinomycetota</taxon>
        <taxon>Thermoleophilia</taxon>
        <taxon>Solirubrobacterales</taxon>
        <taxon>Solirubrobacteraceae</taxon>
        <taxon>Solirubrobacter</taxon>
    </lineage>
</organism>
<dbReference type="InterPro" id="IPR036909">
    <property type="entry name" value="Cyt_c-like_dom_sf"/>
</dbReference>
<sequence length="389" mass="42433">MSRARRRLLVLATIVFAAVVVQTMASASAPREYKWELPKGFPKPNVPSNNPMSDAKVAVGRRLFYDVRLSGNGTQSCGSCHRQELAFTDGKGQALGSTGQVHPRGAQSLINVVYNSTLTWANPALVSLERQMEVPLFGTTPVEMGVTDANRDAVLRRILKDPWYKARFAKAYPGSKKPISWTTVIRSIASFQRSLVSADSRYDRYLQGKVKLTPAEKRGMELFMGERAECHHCHGSFIFNDQVTYKGSPAEKPLFHNTGLYNLGGTGAFPEPNRGAFELTSDPKDMGAFKAPSLRNVGVTGPYMHDGSVPTLEAAVDHYAGGGRVITDGPNAGDGRANPYKDPLISEIKLAPGDKADLVAFLKALTDKRVLTDKRFSDPFARSASRGAR</sequence>
<comment type="caution">
    <text evidence="12">The sequence shown here is derived from an EMBL/GenBank/DDBJ whole genome shotgun (WGS) entry which is preliminary data.</text>
</comment>
<dbReference type="GO" id="GO:0046872">
    <property type="term" value="F:metal ion binding"/>
    <property type="evidence" value="ECO:0007669"/>
    <property type="project" value="UniProtKB-KW"/>
</dbReference>
<dbReference type="InterPro" id="IPR004852">
    <property type="entry name" value="Di-haem_cyt_c_peroxidsae"/>
</dbReference>
<dbReference type="PANTHER" id="PTHR30600:SF14">
    <property type="entry name" value="CYTOCHROME C PEROXIDASE"/>
    <property type="match status" value="1"/>
</dbReference>
<feature type="binding site" description="covalent" evidence="8">
    <location>
        <position position="233"/>
    </location>
    <ligand>
        <name>heme c</name>
        <dbReference type="ChEBI" id="CHEBI:61717"/>
        <label>2</label>
    </ligand>
</feature>
<feature type="domain" description="Cytochrome c" evidence="11">
    <location>
        <begin position="214"/>
        <end position="366"/>
    </location>
</feature>
<evidence type="ECO:0000256" key="9">
    <source>
        <dbReference type="PIRSR" id="PIRSR000294-2"/>
    </source>
</evidence>